<keyword evidence="1" id="KW-0175">Coiled coil</keyword>
<reference evidence="2" key="1">
    <citation type="submission" date="2021-01" db="EMBL/GenBank/DDBJ databases">
        <authorList>
            <person name="Corre E."/>
            <person name="Pelletier E."/>
            <person name="Niang G."/>
            <person name="Scheremetjew M."/>
            <person name="Finn R."/>
            <person name="Kale V."/>
            <person name="Holt S."/>
            <person name="Cochrane G."/>
            <person name="Meng A."/>
            <person name="Brown T."/>
            <person name="Cohen L."/>
        </authorList>
    </citation>
    <scope>NUCLEOTIDE SEQUENCE</scope>
    <source>
        <strain evidence="2">CCMP645</strain>
    </source>
</reference>
<evidence type="ECO:0000256" key="1">
    <source>
        <dbReference type="SAM" id="Coils"/>
    </source>
</evidence>
<feature type="coiled-coil region" evidence="1">
    <location>
        <begin position="91"/>
        <end position="136"/>
    </location>
</feature>
<sequence length="207" mass="22891">MPLKAHVHRTWRFAVALSNARPTTHTMPDAGCLCRYFNPPDEEGEDYKGGRSLSDLKKFAAELGPGCSVDTMENCSDEQKAELQTYIDMSAEDRAKMLEDLKTELKTAEEKHDTLLKELQATYKESMDKVEALKEASAPKIKLLKAATPSAKKEAVKVPPCSQCLEGLTGSLFGPRLFALRDGKRWLRASFPSRPGSLPLRNASCTS</sequence>
<protein>
    <submittedName>
        <fullName evidence="2">Uncharacterized protein</fullName>
    </submittedName>
</protein>
<evidence type="ECO:0000313" key="2">
    <source>
        <dbReference type="EMBL" id="CAE0759874.1"/>
    </source>
</evidence>
<gene>
    <name evidence="2" type="ORF">PCAR00345_LOCUS12480</name>
</gene>
<name>A0A7S4EY12_CHRCT</name>
<proteinExistence type="predicted"/>
<dbReference type="EMBL" id="HBIZ01019866">
    <property type="protein sequence ID" value="CAE0759874.1"/>
    <property type="molecule type" value="Transcribed_RNA"/>
</dbReference>
<dbReference type="AlphaFoldDB" id="A0A7S4EY12"/>
<organism evidence="2">
    <name type="scientific">Chrysotila carterae</name>
    <name type="common">Marine alga</name>
    <name type="synonym">Syracosphaera carterae</name>
    <dbReference type="NCBI Taxonomy" id="13221"/>
    <lineage>
        <taxon>Eukaryota</taxon>
        <taxon>Haptista</taxon>
        <taxon>Haptophyta</taxon>
        <taxon>Prymnesiophyceae</taxon>
        <taxon>Isochrysidales</taxon>
        <taxon>Isochrysidaceae</taxon>
        <taxon>Chrysotila</taxon>
    </lineage>
</organism>
<accession>A0A7S4EY12</accession>